<dbReference type="InterPro" id="IPR001810">
    <property type="entry name" value="F-box_dom"/>
</dbReference>
<evidence type="ECO:0000259" key="1">
    <source>
        <dbReference type="Pfam" id="PF00646"/>
    </source>
</evidence>
<dbReference type="SUPFAM" id="SSF52047">
    <property type="entry name" value="RNI-like"/>
    <property type="match status" value="1"/>
</dbReference>
<protein>
    <recommendedName>
        <fullName evidence="5">F-box domain-containing protein</fullName>
    </recommendedName>
</protein>
<dbReference type="InterPro" id="IPR053772">
    <property type="entry name" value="At1g61320/At1g61330-like"/>
</dbReference>
<dbReference type="Gene3D" id="1.20.1280.50">
    <property type="match status" value="1"/>
</dbReference>
<sequence length="476" mass="55352">MADNNNNKRSSSSSRDIISRLSSELLCAIFCFLPFKEAARTSVLSTRFRHVWRGMKKIDFQENFFVQPNEPEDQKQIHRREFIDFADQWLTNYTGTTVHTFSVTFSRPGDFLLDMHNFITFSLLYSVKGLTLDFHDPNWIREYGPENRVGVFDLPVHVYSHRVLESLKLFSCNIWVPGFRNFSALKQLSLGWIELKHNAVEALLLSCPLLESLSLKKCWSIDAQLYISSTNLRLTTLVVDKCNFLYGMVQIDAPNLRLFNYSGRAEQFYSETEFISLQEAEFDFGVEPEFFSEDGQYLYDLLEQLLSVRVLTVCSYLLQVVPCADEPLGLLNTLNVRHLILKTAMNPFEYYGIRFMLKSCPLLETLTINIGRARIFHDYEPPFKLDREEFWTENLGVYRCIEASLKVVEVIGFKGSRNEVVFLKYLITLGCVLEELNLYLSKEVDGYGGNKEIYRQRGQWLHQFEKASPNLCISFY</sequence>
<dbReference type="InterPro" id="IPR055357">
    <property type="entry name" value="LRR_At1g61320_AtMIF1"/>
</dbReference>
<dbReference type="InterPro" id="IPR036047">
    <property type="entry name" value="F-box-like_dom_sf"/>
</dbReference>
<dbReference type="Proteomes" id="UP000827721">
    <property type="component" value="Unassembled WGS sequence"/>
</dbReference>
<dbReference type="PANTHER" id="PTHR34145:SF28">
    <property type="entry name" value="F-BOX DOMAIN-CONTAINING PROTEIN"/>
    <property type="match status" value="1"/>
</dbReference>
<proteinExistence type="predicted"/>
<dbReference type="InterPro" id="IPR032675">
    <property type="entry name" value="LRR_dom_sf"/>
</dbReference>
<evidence type="ECO:0000313" key="4">
    <source>
        <dbReference type="Proteomes" id="UP000827721"/>
    </source>
</evidence>
<gene>
    <name evidence="3" type="ORF">JRO89_XS15G0151700</name>
</gene>
<dbReference type="CDD" id="cd22160">
    <property type="entry name" value="F-box_AtFBL13-like"/>
    <property type="match status" value="1"/>
</dbReference>
<dbReference type="InterPro" id="IPR053781">
    <property type="entry name" value="F-box_AtFBL13-like"/>
</dbReference>
<dbReference type="Pfam" id="PF00646">
    <property type="entry name" value="F-box"/>
    <property type="match status" value="1"/>
</dbReference>
<dbReference type="Gene3D" id="3.80.10.10">
    <property type="entry name" value="Ribonuclease Inhibitor"/>
    <property type="match status" value="1"/>
</dbReference>
<dbReference type="Pfam" id="PF23622">
    <property type="entry name" value="LRR_At1g61320_AtMIF1"/>
    <property type="match status" value="1"/>
</dbReference>
<dbReference type="SUPFAM" id="SSF81383">
    <property type="entry name" value="F-box domain"/>
    <property type="match status" value="1"/>
</dbReference>
<name>A0ABQ8H2C3_9ROSI</name>
<reference evidence="3 4" key="1">
    <citation type="submission" date="2021-02" db="EMBL/GenBank/DDBJ databases">
        <title>Plant Genome Project.</title>
        <authorList>
            <person name="Zhang R.-G."/>
        </authorList>
    </citation>
    <scope>NUCLEOTIDE SEQUENCE [LARGE SCALE GENOMIC DNA]</scope>
    <source>
        <tissue evidence="3">Leaves</tissue>
    </source>
</reference>
<dbReference type="EMBL" id="JAFEMO010000015">
    <property type="protein sequence ID" value="KAH7544343.1"/>
    <property type="molecule type" value="Genomic_DNA"/>
</dbReference>
<dbReference type="PANTHER" id="PTHR34145">
    <property type="entry name" value="OS02G0105600 PROTEIN"/>
    <property type="match status" value="1"/>
</dbReference>
<feature type="domain" description="F-box" evidence="1">
    <location>
        <begin position="18"/>
        <end position="56"/>
    </location>
</feature>
<evidence type="ECO:0000259" key="2">
    <source>
        <dbReference type="Pfam" id="PF23622"/>
    </source>
</evidence>
<comment type="caution">
    <text evidence="3">The sequence shown here is derived from an EMBL/GenBank/DDBJ whole genome shotgun (WGS) entry which is preliminary data.</text>
</comment>
<keyword evidence="4" id="KW-1185">Reference proteome</keyword>
<accession>A0ABQ8H2C3</accession>
<evidence type="ECO:0000313" key="3">
    <source>
        <dbReference type="EMBL" id="KAH7544343.1"/>
    </source>
</evidence>
<feature type="domain" description="At1g61320/AtMIF1 LRR" evidence="2">
    <location>
        <begin position="162"/>
        <end position="442"/>
    </location>
</feature>
<evidence type="ECO:0008006" key="5">
    <source>
        <dbReference type="Google" id="ProtNLM"/>
    </source>
</evidence>
<organism evidence="3 4">
    <name type="scientific">Xanthoceras sorbifolium</name>
    <dbReference type="NCBI Taxonomy" id="99658"/>
    <lineage>
        <taxon>Eukaryota</taxon>
        <taxon>Viridiplantae</taxon>
        <taxon>Streptophyta</taxon>
        <taxon>Embryophyta</taxon>
        <taxon>Tracheophyta</taxon>
        <taxon>Spermatophyta</taxon>
        <taxon>Magnoliopsida</taxon>
        <taxon>eudicotyledons</taxon>
        <taxon>Gunneridae</taxon>
        <taxon>Pentapetalae</taxon>
        <taxon>rosids</taxon>
        <taxon>malvids</taxon>
        <taxon>Sapindales</taxon>
        <taxon>Sapindaceae</taxon>
        <taxon>Xanthoceroideae</taxon>
        <taxon>Xanthoceras</taxon>
    </lineage>
</organism>